<feature type="domain" description="SHSP" evidence="3">
    <location>
        <begin position="30"/>
        <end position="138"/>
    </location>
</feature>
<dbReference type="OrthoDB" id="9811615at2"/>
<dbReference type="Proteomes" id="UP000034883">
    <property type="component" value="Chromosome"/>
</dbReference>
<evidence type="ECO:0000313" key="5">
    <source>
        <dbReference type="Proteomes" id="UP000034883"/>
    </source>
</evidence>
<sequence>MLTRWDPFTEMSRLQDELFRSSFAPRGAAATRSTFSPAVDVFEDADAIFVQAELPGLKLEEISVGVENDVLTFSGERKSEREEGHYLRERWVGAFSRSFKLPRTVDVEKIEATLKDGILTVRLPKRENVKARRIEVKS</sequence>
<comment type="similarity">
    <text evidence="1 2">Belongs to the small heat shock protein (HSP20) family.</text>
</comment>
<dbReference type="STRING" id="927083.DB32_002723"/>
<dbReference type="PANTHER" id="PTHR11527">
    <property type="entry name" value="HEAT-SHOCK PROTEIN 20 FAMILY MEMBER"/>
    <property type="match status" value="1"/>
</dbReference>
<evidence type="ECO:0000313" key="4">
    <source>
        <dbReference type="EMBL" id="AKF05574.1"/>
    </source>
</evidence>
<dbReference type="CDD" id="cd06464">
    <property type="entry name" value="ACD_sHsps-like"/>
    <property type="match status" value="1"/>
</dbReference>
<dbReference type="RefSeq" id="WP_053232829.1">
    <property type="nucleotide sequence ID" value="NZ_CP011125.1"/>
</dbReference>
<dbReference type="InterPro" id="IPR002068">
    <property type="entry name" value="A-crystallin/Hsp20_dom"/>
</dbReference>
<proteinExistence type="inferred from homology"/>
<dbReference type="Gene3D" id="2.60.40.790">
    <property type="match status" value="1"/>
</dbReference>
<dbReference type="PROSITE" id="PS01031">
    <property type="entry name" value="SHSP"/>
    <property type="match status" value="1"/>
</dbReference>
<evidence type="ECO:0000256" key="1">
    <source>
        <dbReference type="PROSITE-ProRule" id="PRU00285"/>
    </source>
</evidence>
<dbReference type="Pfam" id="PF00011">
    <property type="entry name" value="HSP20"/>
    <property type="match status" value="1"/>
</dbReference>
<organism evidence="4 5">
    <name type="scientific">Sandaracinus amylolyticus</name>
    <dbReference type="NCBI Taxonomy" id="927083"/>
    <lineage>
        <taxon>Bacteria</taxon>
        <taxon>Pseudomonadati</taxon>
        <taxon>Myxococcota</taxon>
        <taxon>Polyangia</taxon>
        <taxon>Polyangiales</taxon>
        <taxon>Sandaracinaceae</taxon>
        <taxon>Sandaracinus</taxon>
    </lineage>
</organism>
<evidence type="ECO:0000259" key="3">
    <source>
        <dbReference type="PROSITE" id="PS01031"/>
    </source>
</evidence>
<dbReference type="InterPro" id="IPR008978">
    <property type="entry name" value="HSP20-like_chaperone"/>
</dbReference>
<dbReference type="KEGG" id="samy:DB32_002723"/>
<dbReference type="InterPro" id="IPR031107">
    <property type="entry name" value="Small_HSP"/>
</dbReference>
<keyword evidence="4" id="KW-0346">Stress response</keyword>
<evidence type="ECO:0000256" key="2">
    <source>
        <dbReference type="RuleBase" id="RU003616"/>
    </source>
</evidence>
<protein>
    <submittedName>
        <fullName evidence="4">Small heat shock protein</fullName>
    </submittedName>
</protein>
<gene>
    <name evidence="4" type="ORF">DB32_002723</name>
</gene>
<dbReference type="SUPFAM" id="SSF49764">
    <property type="entry name" value="HSP20-like chaperones"/>
    <property type="match status" value="1"/>
</dbReference>
<dbReference type="EMBL" id="CP011125">
    <property type="protein sequence ID" value="AKF05574.1"/>
    <property type="molecule type" value="Genomic_DNA"/>
</dbReference>
<reference evidence="4 5" key="1">
    <citation type="submission" date="2015-03" db="EMBL/GenBank/DDBJ databases">
        <title>Genome assembly of Sandaracinus amylolyticus DSM 53668.</title>
        <authorList>
            <person name="Sharma G."/>
            <person name="Subramanian S."/>
        </authorList>
    </citation>
    <scope>NUCLEOTIDE SEQUENCE [LARGE SCALE GENOMIC DNA]</scope>
    <source>
        <strain evidence="4 5">DSM 53668</strain>
    </source>
</reference>
<accession>A0A0F6SEP9</accession>
<keyword evidence="5" id="KW-1185">Reference proteome</keyword>
<name>A0A0F6SEP9_9BACT</name>
<dbReference type="AlphaFoldDB" id="A0A0F6SEP9"/>